<dbReference type="EMBL" id="ABDF02000006">
    <property type="protein sequence ID" value="EHK22208.1"/>
    <property type="molecule type" value="Genomic_DNA"/>
</dbReference>
<keyword evidence="6" id="KW-1185">Reference proteome</keyword>
<keyword evidence="1" id="KW-0677">Repeat</keyword>
<dbReference type="InterPro" id="IPR002110">
    <property type="entry name" value="Ankyrin_rpt"/>
</dbReference>
<dbReference type="OrthoDB" id="191139at2759"/>
<evidence type="ECO:0000256" key="4">
    <source>
        <dbReference type="SAM" id="Phobius"/>
    </source>
</evidence>
<dbReference type="AlphaFoldDB" id="G9MSP7"/>
<proteinExistence type="predicted"/>
<dbReference type="Pfam" id="PF00023">
    <property type="entry name" value="Ank"/>
    <property type="match status" value="1"/>
</dbReference>
<reference evidence="5 6" key="1">
    <citation type="journal article" date="2011" name="Genome Biol.">
        <title>Comparative genome sequence analysis underscores mycoparasitism as the ancestral life style of Trichoderma.</title>
        <authorList>
            <person name="Kubicek C.P."/>
            <person name="Herrera-Estrella A."/>
            <person name="Seidl-Seiboth V."/>
            <person name="Martinez D.A."/>
            <person name="Druzhinina I.S."/>
            <person name="Thon M."/>
            <person name="Zeilinger S."/>
            <person name="Casas-Flores S."/>
            <person name="Horwitz B.A."/>
            <person name="Mukherjee P.K."/>
            <person name="Mukherjee M."/>
            <person name="Kredics L."/>
            <person name="Alcaraz L.D."/>
            <person name="Aerts A."/>
            <person name="Antal Z."/>
            <person name="Atanasova L."/>
            <person name="Cervantes-Badillo M.G."/>
            <person name="Challacombe J."/>
            <person name="Chertkov O."/>
            <person name="McCluskey K."/>
            <person name="Coulpier F."/>
            <person name="Deshpande N."/>
            <person name="von Doehren H."/>
            <person name="Ebbole D.J."/>
            <person name="Esquivel-Naranjo E.U."/>
            <person name="Fekete E."/>
            <person name="Flipphi M."/>
            <person name="Glaser F."/>
            <person name="Gomez-Rodriguez E.Y."/>
            <person name="Gruber S."/>
            <person name="Han C."/>
            <person name="Henrissat B."/>
            <person name="Hermosa R."/>
            <person name="Hernandez-Onate M."/>
            <person name="Karaffa L."/>
            <person name="Kosti I."/>
            <person name="Le Crom S."/>
            <person name="Lindquist E."/>
            <person name="Lucas S."/>
            <person name="Luebeck M."/>
            <person name="Luebeck P.S."/>
            <person name="Margeot A."/>
            <person name="Metz B."/>
            <person name="Misra M."/>
            <person name="Nevalainen H."/>
            <person name="Omann M."/>
            <person name="Packer N."/>
            <person name="Perrone G."/>
            <person name="Uresti-Rivera E.E."/>
            <person name="Salamov A."/>
            <person name="Schmoll M."/>
            <person name="Seiboth B."/>
            <person name="Shapiro H."/>
            <person name="Sukno S."/>
            <person name="Tamayo-Ramos J.A."/>
            <person name="Tisch D."/>
            <person name="Wiest A."/>
            <person name="Wilkinson H.H."/>
            <person name="Zhang M."/>
            <person name="Coutinho P.M."/>
            <person name="Kenerley C.M."/>
            <person name="Monte E."/>
            <person name="Baker S.E."/>
            <person name="Grigoriev I.V."/>
        </authorList>
    </citation>
    <scope>NUCLEOTIDE SEQUENCE [LARGE SCALE GENOMIC DNA]</scope>
    <source>
        <strain evidence="6">Gv29-8 / FGSC 10586</strain>
    </source>
</reference>
<dbReference type="PANTHER" id="PTHR24198">
    <property type="entry name" value="ANKYRIN REPEAT AND PROTEIN KINASE DOMAIN-CONTAINING PROTEIN"/>
    <property type="match status" value="1"/>
</dbReference>
<dbReference type="STRING" id="413071.G9MSP7"/>
<dbReference type="HOGENOM" id="CLU_465861_0_0_1"/>
<sequence length="639" mass="70013">MDNILQHLDSPDVLRRLIEAGADITVKDVDGANALHLIAAKRNPVLESAQVLLDAGTPIDELDSRLRTPLFRAVYEGESSETVSWLLDHGAAIDVPSVRYTPLQAASHYCLTNVMFLLLDAGANPNISTPEATITPLVQAIDSQSRLVEAVTLLLAYGADPAFAGYGRETPLAKAAYLACSERKPSQINVVFQLLDAADRRGTPLAQNVVNDAFSRCSHHYVHDIFALFLNRGANANSPLGENIESEYTRPLILACETEDIPPEHIDFLIRQRADPTLTGTNGRSPLHAAACNGVVSAIAPLLGSGAVIDQPDDRGRTALHVACDMYKNLVPDEYDLQTQAGLFMGNPVDLASMNEREKNTYRMFVETTADRLRRCLHQLEFVRRLLEAGASPTAQDNDGATAMHFASITDDLQLVLLILQAPFGRYVLVDNSGKTPLHWAAEHGAANVVRAMISRPSAGLTRRPAFLERMVTKTCSLLEKSHEVNATATTTPPSQVLCYSPFIRRILPYVSDRDGRRALHVAAAAGKGDVVAALLERSDLPLTRVDNVGISAMRLAEERNHLGCISKIRVALRKQKAAREYSLRMERLSACVIYFTSAVLILGVLLGLITAAKRWSMELDWIECNTIMQALEFICRQN</sequence>
<keyword evidence="4" id="KW-0812">Transmembrane</keyword>
<feature type="transmembrane region" description="Helical" evidence="4">
    <location>
        <begin position="593"/>
        <end position="613"/>
    </location>
</feature>
<feature type="repeat" description="ANK" evidence="3">
    <location>
        <begin position="65"/>
        <end position="98"/>
    </location>
</feature>
<dbReference type="PROSITE" id="PS50297">
    <property type="entry name" value="ANK_REP_REGION"/>
    <property type="match status" value="3"/>
</dbReference>
<keyword evidence="2 3" id="KW-0040">ANK repeat</keyword>
<dbReference type="SUPFAM" id="SSF48403">
    <property type="entry name" value="Ankyrin repeat"/>
    <property type="match status" value="2"/>
</dbReference>
<evidence type="ECO:0000256" key="3">
    <source>
        <dbReference type="PROSITE-ProRule" id="PRU00023"/>
    </source>
</evidence>
<dbReference type="SMART" id="SM00248">
    <property type="entry name" value="ANK"/>
    <property type="match status" value="9"/>
</dbReference>
<accession>G9MSP7</accession>
<gene>
    <name evidence="5" type="ORF">TRIVIDRAFT_200544</name>
</gene>
<dbReference type="Pfam" id="PF12796">
    <property type="entry name" value="Ank_2"/>
    <property type="match status" value="3"/>
</dbReference>
<feature type="repeat" description="ANK" evidence="3">
    <location>
        <begin position="282"/>
        <end position="314"/>
    </location>
</feature>
<dbReference type="OMA" id="YLACSER"/>
<dbReference type="PANTHER" id="PTHR24198:SF165">
    <property type="entry name" value="ANKYRIN REPEAT-CONTAINING PROTEIN-RELATED"/>
    <property type="match status" value="1"/>
</dbReference>
<protein>
    <submittedName>
        <fullName evidence="5">Ankyrin repeat protein</fullName>
    </submittedName>
</protein>
<dbReference type="PROSITE" id="PS50088">
    <property type="entry name" value="ANK_REPEAT"/>
    <property type="match status" value="4"/>
</dbReference>
<dbReference type="eggNOG" id="KOG4177">
    <property type="taxonomic scope" value="Eukaryota"/>
</dbReference>
<keyword evidence="4" id="KW-0472">Membrane</keyword>
<evidence type="ECO:0000256" key="2">
    <source>
        <dbReference type="ARBA" id="ARBA00023043"/>
    </source>
</evidence>
<dbReference type="InterPro" id="IPR036770">
    <property type="entry name" value="Ankyrin_rpt-contain_sf"/>
</dbReference>
<feature type="repeat" description="ANK" evidence="3">
    <location>
        <begin position="433"/>
        <end position="456"/>
    </location>
</feature>
<dbReference type="InParanoid" id="G9MSP7"/>
<dbReference type="Proteomes" id="UP000007115">
    <property type="component" value="Unassembled WGS sequence"/>
</dbReference>
<dbReference type="RefSeq" id="XP_013956435.1">
    <property type="nucleotide sequence ID" value="XM_014100960.1"/>
</dbReference>
<dbReference type="VEuPathDB" id="FungiDB:TRIVIDRAFT_200544"/>
<name>G9MSP7_HYPVG</name>
<evidence type="ECO:0000313" key="5">
    <source>
        <dbReference type="EMBL" id="EHK22208.1"/>
    </source>
</evidence>
<dbReference type="Gene3D" id="1.25.40.20">
    <property type="entry name" value="Ankyrin repeat-containing domain"/>
    <property type="match status" value="4"/>
</dbReference>
<comment type="caution">
    <text evidence="5">The sequence shown here is derived from an EMBL/GenBank/DDBJ whole genome shotgun (WGS) entry which is preliminary data.</text>
</comment>
<organism evidence="5 6">
    <name type="scientific">Hypocrea virens (strain Gv29-8 / FGSC 10586)</name>
    <name type="common">Gliocladium virens</name>
    <name type="synonym">Trichoderma virens</name>
    <dbReference type="NCBI Taxonomy" id="413071"/>
    <lineage>
        <taxon>Eukaryota</taxon>
        <taxon>Fungi</taxon>
        <taxon>Dikarya</taxon>
        <taxon>Ascomycota</taxon>
        <taxon>Pezizomycotina</taxon>
        <taxon>Sordariomycetes</taxon>
        <taxon>Hypocreomycetidae</taxon>
        <taxon>Hypocreales</taxon>
        <taxon>Hypocreaceae</taxon>
        <taxon>Trichoderma</taxon>
    </lineage>
</organism>
<evidence type="ECO:0000256" key="1">
    <source>
        <dbReference type="ARBA" id="ARBA00022737"/>
    </source>
</evidence>
<keyword evidence="4" id="KW-1133">Transmembrane helix</keyword>
<feature type="repeat" description="ANK" evidence="3">
    <location>
        <begin position="515"/>
        <end position="539"/>
    </location>
</feature>
<dbReference type="GeneID" id="25790100"/>
<evidence type="ECO:0000313" key="6">
    <source>
        <dbReference type="Proteomes" id="UP000007115"/>
    </source>
</evidence>